<dbReference type="PANTHER" id="PTHR13104">
    <property type="entry name" value="MED-6-RELATED"/>
    <property type="match status" value="1"/>
</dbReference>
<dbReference type="EMBL" id="KN767771">
    <property type="protein sequence ID" value="KIH47398.1"/>
    <property type="molecule type" value="Genomic_DNA"/>
</dbReference>
<comment type="similarity">
    <text evidence="2 6">Belongs to the Mediator complex subunit 6 family.</text>
</comment>
<feature type="compositionally biased region" description="Polar residues" evidence="7">
    <location>
        <begin position="318"/>
        <end position="340"/>
    </location>
</feature>
<dbReference type="InterPro" id="IPR007018">
    <property type="entry name" value="Mediator_Med6"/>
</dbReference>
<evidence type="ECO:0000256" key="4">
    <source>
        <dbReference type="ARBA" id="ARBA00023163"/>
    </source>
</evidence>
<dbReference type="GO" id="GO:0006357">
    <property type="term" value="P:regulation of transcription by RNA polymerase II"/>
    <property type="evidence" value="ECO:0007669"/>
    <property type="project" value="InterPro"/>
</dbReference>
<comment type="subunit">
    <text evidence="6">Component of the Mediator complex.</text>
</comment>
<proteinExistence type="inferred from homology"/>
<keyword evidence="5 6" id="KW-0539">Nucleus</keyword>
<keyword evidence="4 6" id="KW-0804">Transcription</keyword>
<dbReference type="GO" id="GO:0016592">
    <property type="term" value="C:mediator complex"/>
    <property type="evidence" value="ECO:0007669"/>
    <property type="project" value="InterPro"/>
</dbReference>
<accession>A0A0C2BU14</accession>
<feature type="region of interest" description="Disordered" evidence="7">
    <location>
        <begin position="293"/>
        <end position="340"/>
    </location>
</feature>
<dbReference type="Pfam" id="PF04934">
    <property type="entry name" value="Med6"/>
    <property type="match status" value="1"/>
</dbReference>
<dbReference type="Proteomes" id="UP000054047">
    <property type="component" value="Unassembled WGS sequence"/>
</dbReference>
<evidence type="ECO:0000256" key="3">
    <source>
        <dbReference type="ARBA" id="ARBA00023015"/>
    </source>
</evidence>
<dbReference type="AlphaFoldDB" id="A0A0C2BU14"/>
<name>A0A0C2BU14_9BILA</name>
<protein>
    <recommendedName>
        <fullName evidence="6">Mediator of RNA polymerase II transcription subunit 6</fullName>
    </recommendedName>
    <alternativeName>
        <fullName evidence="6">Mediator complex subunit 6</fullName>
    </alternativeName>
</protein>
<gene>
    <name evidence="6" type="primary">MED6</name>
    <name evidence="8" type="ORF">ANCDUO_22542</name>
</gene>
<comment type="function">
    <text evidence="6">Component of the Mediator complex, a coactivator involved in the regulated transcription of nearly all RNA polymerase II-dependent genes. Mediator functions as a bridge to convey information from gene-specific regulatory proteins to the basal RNA polymerase II transcription machinery. Mediator is recruited to promoters by direct interactions with regulatory proteins and serves as a scaffold for the assembly of a functional preinitiation complex with RNA polymerase II and the general transcription factors.</text>
</comment>
<evidence type="ECO:0000313" key="8">
    <source>
        <dbReference type="EMBL" id="KIH47398.1"/>
    </source>
</evidence>
<keyword evidence="6" id="KW-0010">Activator</keyword>
<dbReference type="GO" id="GO:0003712">
    <property type="term" value="F:transcription coregulator activity"/>
    <property type="evidence" value="ECO:0007669"/>
    <property type="project" value="InterPro"/>
</dbReference>
<evidence type="ECO:0000256" key="2">
    <source>
        <dbReference type="ARBA" id="ARBA00007526"/>
    </source>
</evidence>
<dbReference type="Gene3D" id="3.10.450.580">
    <property type="entry name" value="Mediator complex, subunit Med6"/>
    <property type="match status" value="1"/>
</dbReference>
<evidence type="ECO:0000256" key="7">
    <source>
        <dbReference type="SAM" id="MobiDB-lite"/>
    </source>
</evidence>
<organism evidence="8 9">
    <name type="scientific">Ancylostoma duodenale</name>
    <dbReference type="NCBI Taxonomy" id="51022"/>
    <lineage>
        <taxon>Eukaryota</taxon>
        <taxon>Metazoa</taxon>
        <taxon>Ecdysozoa</taxon>
        <taxon>Nematoda</taxon>
        <taxon>Chromadorea</taxon>
        <taxon>Rhabditida</taxon>
        <taxon>Rhabditina</taxon>
        <taxon>Rhabditomorpha</taxon>
        <taxon>Strongyloidea</taxon>
        <taxon>Ancylostomatidae</taxon>
        <taxon>Ancylostomatinae</taxon>
        <taxon>Ancylostoma</taxon>
    </lineage>
</organism>
<evidence type="ECO:0000256" key="1">
    <source>
        <dbReference type="ARBA" id="ARBA00004123"/>
    </source>
</evidence>
<dbReference type="InterPro" id="IPR038566">
    <property type="entry name" value="Mediator_Med6_sf"/>
</dbReference>
<comment type="subcellular location">
    <subcellularLocation>
        <location evidence="1 6">Nucleus</location>
    </subcellularLocation>
</comment>
<evidence type="ECO:0000256" key="5">
    <source>
        <dbReference type="ARBA" id="ARBA00023242"/>
    </source>
</evidence>
<reference evidence="8 9" key="1">
    <citation type="submission" date="2013-12" db="EMBL/GenBank/DDBJ databases">
        <title>Draft genome of the parsitic nematode Ancylostoma duodenale.</title>
        <authorList>
            <person name="Mitreva M."/>
        </authorList>
    </citation>
    <scope>NUCLEOTIDE SEQUENCE [LARGE SCALE GENOMIC DNA]</scope>
    <source>
        <strain evidence="8 9">Zhejiang</strain>
    </source>
</reference>
<keyword evidence="9" id="KW-1185">Reference proteome</keyword>
<dbReference type="OrthoDB" id="344220at2759"/>
<sequence length="340" mass="38293">MSILSLSSRQPDLLAKQGSVDDECFKQVSTVTRLNLEAPKNTATAVPHELAAENSRIRNRVVDYINAERMIAGNAHAEKLILTTIMPLPFSPFRPFNLAVVNLLKMNPMRPGASVMRPNPLHITFKNPNWPANFITPENVLEYFCNSDNAFYDKSSCNENVRMQNISRPLEECLLKLYRVPVYVTIDFSSMTGIQYVLWSAQPPLYVICKHRRNNMQNVTPLAYYYVINGTVYQAPDVYTFVQSRLLGAVEPLKNAFDQSEEEKPLQARSTHFQKTRTHMLMQNLFEMFPAGNSLSISDPPGNSEPMDTDVKPEVNEETTQSQPADANSANPGTSIAKSK</sequence>
<keyword evidence="3 6" id="KW-0805">Transcription regulation</keyword>
<evidence type="ECO:0000313" key="9">
    <source>
        <dbReference type="Proteomes" id="UP000054047"/>
    </source>
</evidence>
<evidence type="ECO:0000256" key="6">
    <source>
        <dbReference type="RuleBase" id="RU364143"/>
    </source>
</evidence>